<keyword evidence="6" id="KW-1185">Reference proteome</keyword>
<feature type="domain" description="Methyltransferase" evidence="4">
    <location>
        <begin position="77"/>
        <end position="189"/>
    </location>
</feature>
<evidence type="ECO:0000259" key="4">
    <source>
        <dbReference type="Pfam" id="PF13847"/>
    </source>
</evidence>
<feature type="region of interest" description="Disordered" evidence="2">
    <location>
        <begin position="26"/>
        <end position="47"/>
    </location>
</feature>
<dbReference type="Proteomes" id="UP000295493">
    <property type="component" value="Unassembled WGS sequence"/>
</dbReference>
<dbReference type="SUPFAM" id="SSF53335">
    <property type="entry name" value="S-adenosyl-L-methionine-dependent methyltransferases"/>
    <property type="match status" value="1"/>
</dbReference>
<dbReference type="InterPro" id="IPR025714">
    <property type="entry name" value="Methyltranfer_dom"/>
</dbReference>
<gene>
    <name evidence="5" type="ORF">EV664_109160</name>
</gene>
<accession>A0A4R6FHA2</accession>
<evidence type="ECO:0000313" key="5">
    <source>
        <dbReference type="EMBL" id="TDN80769.1"/>
    </source>
</evidence>
<keyword evidence="1 5" id="KW-0808">Transferase</keyword>
<proteinExistence type="predicted"/>
<evidence type="ECO:0000313" key="6">
    <source>
        <dbReference type="Proteomes" id="UP000295493"/>
    </source>
</evidence>
<evidence type="ECO:0000256" key="3">
    <source>
        <dbReference type="SAM" id="SignalP"/>
    </source>
</evidence>
<evidence type="ECO:0000256" key="2">
    <source>
        <dbReference type="SAM" id="MobiDB-lite"/>
    </source>
</evidence>
<dbReference type="PANTHER" id="PTHR43861:SF3">
    <property type="entry name" value="PUTATIVE (AFU_ORTHOLOGUE AFUA_2G14390)-RELATED"/>
    <property type="match status" value="1"/>
</dbReference>
<keyword evidence="3" id="KW-0732">Signal</keyword>
<sequence>MRRAPVSLALLGAALAMLAGCDGGPPRATRTQAAPVGPFPAPDRPVSPIISSRWSTEEARDRLHEAAEVMEKAGIAPGMSVADIGAGEGYYTVRLARRVGPHGRVLAEDIVPDVRDALARRVSRDQLDNVSVRLGDPNDPKLPDDSFDRILLVHMYHEIAQPYEFLWRMRPSLREGGQVIVVDANRATQNHGTPPALLKCEFAAVGYRLVRMTAMPSAGGYLAVFERAGDRPEPGAIRPCRLPGHNNPSARKLDESSRPTTQ</sequence>
<dbReference type="GO" id="GO:0008168">
    <property type="term" value="F:methyltransferase activity"/>
    <property type="evidence" value="ECO:0007669"/>
    <property type="project" value="UniProtKB-KW"/>
</dbReference>
<feature type="compositionally biased region" description="Basic and acidic residues" evidence="2">
    <location>
        <begin position="251"/>
        <end position="262"/>
    </location>
</feature>
<evidence type="ECO:0000256" key="1">
    <source>
        <dbReference type="ARBA" id="ARBA00022679"/>
    </source>
</evidence>
<dbReference type="AlphaFoldDB" id="A0A4R6FHA2"/>
<dbReference type="EMBL" id="SNWD01000009">
    <property type="protein sequence ID" value="TDN80769.1"/>
    <property type="molecule type" value="Genomic_DNA"/>
</dbReference>
<dbReference type="Pfam" id="PF13847">
    <property type="entry name" value="Methyltransf_31"/>
    <property type="match status" value="1"/>
</dbReference>
<keyword evidence="5" id="KW-0489">Methyltransferase</keyword>
<feature type="region of interest" description="Disordered" evidence="2">
    <location>
        <begin position="233"/>
        <end position="262"/>
    </location>
</feature>
<dbReference type="InterPro" id="IPR029063">
    <property type="entry name" value="SAM-dependent_MTases_sf"/>
</dbReference>
<feature type="signal peptide" evidence="3">
    <location>
        <begin position="1"/>
        <end position="19"/>
    </location>
</feature>
<name>A0A4R6FHA2_9SPHN</name>
<protein>
    <submittedName>
        <fullName evidence="5">Methyltransferase family protein</fullName>
    </submittedName>
</protein>
<dbReference type="PROSITE" id="PS51257">
    <property type="entry name" value="PROKAR_LIPOPROTEIN"/>
    <property type="match status" value="1"/>
</dbReference>
<dbReference type="GO" id="GO:0032259">
    <property type="term" value="P:methylation"/>
    <property type="evidence" value="ECO:0007669"/>
    <property type="project" value="UniProtKB-KW"/>
</dbReference>
<dbReference type="PANTHER" id="PTHR43861">
    <property type="entry name" value="TRANS-ACONITATE 2-METHYLTRANSFERASE-RELATED"/>
    <property type="match status" value="1"/>
</dbReference>
<dbReference type="CDD" id="cd02440">
    <property type="entry name" value="AdoMet_MTases"/>
    <property type="match status" value="1"/>
</dbReference>
<feature type="chain" id="PRO_5020487438" evidence="3">
    <location>
        <begin position="20"/>
        <end position="262"/>
    </location>
</feature>
<comment type="caution">
    <text evidence="5">The sequence shown here is derived from an EMBL/GenBank/DDBJ whole genome shotgun (WGS) entry which is preliminary data.</text>
</comment>
<organism evidence="5 6">
    <name type="scientific">Stakelama pacifica</name>
    <dbReference type="NCBI Taxonomy" id="517720"/>
    <lineage>
        <taxon>Bacteria</taxon>
        <taxon>Pseudomonadati</taxon>
        <taxon>Pseudomonadota</taxon>
        <taxon>Alphaproteobacteria</taxon>
        <taxon>Sphingomonadales</taxon>
        <taxon>Sphingomonadaceae</taxon>
        <taxon>Stakelama</taxon>
    </lineage>
</organism>
<reference evidence="5 6" key="1">
    <citation type="submission" date="2019-03" db="EMBL/GenBank/DDBJ databases">
        <title>Genomic Encyclopedia of Type Strains, Phase IV (KMG-IV): sequencing the most valuable type-strain genomes for metagenomic binning, comparative biology and taxonomic classification.</title>
        <authorList>
            <person name="Goeker M."/>
        </authorList>
    </citation>
    <scope>NUCLEOTIDE SEQUENCE [LARGE SCALE GENOMIC DNA]</scope>
    <source>
        <strain evidence="5 6">DSM 25059</strain>
    </source>
</reference>
<dbReference type="Gene3D" id="3.40.50.150">
    <property type="entry name" value="Vaccinia Virus protein VP39"/>
    <property type="match status" value="1"/>
</dbReference>